<organism evidence="3 4">
    <name type="scientific">Holothuria leucospilota</name>
    <name type="common">Black long sea cucumber</name>
    <name type="synonym">Mertensiothuria leucospilota</name>
    <dbReference type="NCBI Taxonomy" id="206669"/>
    <lineage>
        <taxon>Eukaryota</taxon>
        <taxon>Metazoa</taxon>
        <taxon>Echinodermata</taxon>
        <taxon>Eleutherozoa</taxon>
        <taxon>Echinozoa</taxon>
        <taxon>Holothuroidea</taxon>
        <taxon>Aspidochirotacea</taxon>
        <taxon>Aspidochirotida</taxon>
        <taxon>Holothuriidae</taxon>
        <taxon>Holothuria</taxon>
    </lineage>
</organism>
<dbReference type="AlphaFoldDB" id="A0A9Q1C0Z6"/>
<feature type="domain" description="Death" evidence="2">
    <location>
        <begin position="747"/>
        <end position="817"/>
    </location>
</feature>
<feature type="region of interest" description="Disordered" evidence="1">
    <location>
        <begin position="420"/>
        <end position="454"/>
    </location>
</feature>
<dbReference type="SUPFAM" id="SSF47986">
    <property type="entry name" value="DEATH domain"/>
    <property type="match status" value="2"/>
</dbReference>
<dbReference type="CDD" id="cd01670">
    <property type="entry name" value="Death"/>
    <property type="match status" value="2"/>
</dbReference>
<reference evidence="3" key="1">
    <citation type="submission" date="2021-10" db="EMBL/GenBank/DDBJ databases">
        <title>Tropical sea cucumber genome reveals ecological adaptation and Cuvierian tubules defense mechanism.</title>
        <authorList>
            <person name="Chen T."/>
        </authorList>
    </citation>
    <scope>NUCLEOTIDE SEQUENCE</scope>
    <source>
        <strain evidence="3">Nanhai2018</strain>
        <tissue evidence="3">Muscle</tissue>
    </source>
</reference>
<proteinExistence type="predicted"/>
<protein>
    <recommendedName>
        <fullName evidence="2">Death domain-containing protein</fullName>
    </recommendedName>
</protein>
<feature type="compositionally biased region" description="Polar residues" evidence="1">
    <location>
        <begin position="255"/>
        <end position="272"/>
    </location>
</feature>
<dbReference type="PROSITE" id="PS50017">
    <property type="entry name" value="DEATH_DOMAIN"/>
    <property type="match status" value="2"/>
</dbReference>
<name>A0A9Q1C0Z6_HOLLE</name>
<evidence type="ECO:0000256" key="1">
    <source>
        <dbReference type="SAM" id="MobiDB-lite"/>
    </source>
</evidence>
<evidence type="ECO:0000259" key="2">
    <source>
        <dbReference type="PROSITE" id="PS50017"/>
    </source>
</evidence>
<accession>A0A9Q1C0Z6</accession>
<comment type="caution">
    <text evidence="3">The sequence shown here is derived from an EMBL/GenBank/DDBJ whole genome shotgun (WGS) entry which is preliminary data.</text>
</comment>
<gene>
    <name evidence="3" type="ORF">HOLleu_20066</name>
</gene>
<dbReference type="Gene3D" id="1.10.533.10">
    <property type="entry name" value="Death Domain, Fas"/>
    <property type="match status" value="2"/>
</dbReference>
<feature type="region of interest" description="Disordered" evidence="1">
    <location>
        <begin position="255"/>
        <end position="278"/>
    </location>
</feature>
<dbReference type="InterPro" id="IPR011029">
    <property type="entry name" value="DEATH-like_dom_sf"/>
</dbReference>
<evidence type="ECO:0000313" key="3">
    <source>
        <dbReference type="EMBL" id="KAJ8036174.1"/>
    </source>
</evidence>
<keyword evidence="4" id="KW-1185">Reference proteome</keyword>
<dbReference type="GO" id="GO:0007165">
    <property type="term" value="P:signal transduction"/>
    <property type="evidence" value="ECO:0007669"/>
    <property type="project" value="InterPro"/>
</dbReference>
<dbReference type="EMBL" id="JAIZAY010000009">
    <property type="protein sequence ID" value="KAJ8036174.1"/>
    <property type="molecule type" value="Genomic_DNA"/>
</dbReference>
<feature type="domain" description="Death" evidence="2">
    <location>
        <begin position="610"/>
        <end position="678"/>
    </location>
</feature>
<dbReference type="Pfam" id="PF00531">
    <property type="entry name" value="Death"/>
    <property type="match status" value="2"/>
</dbReference>
<dbReference type="InterPro" id="IPR000488">
    <property type="entry name" value="Death_dom"/>
</dbReference>
<sequence length="830" mass="95590">MATRFSGDLYSSASGARPKDKWRNIFAAGYKSTFKAQSTFLRYPIALSMKPHYTHTVPFTTDDKLIIIFGYKEKFVVYKKFNSTVAILKNPVFKQSTPPMMFDGDKMGVLLRNIEPRLMYAVAKMDFCESERITFYRNDVLLVLAECRQIFLGITKDHVVGFFPSETVELIIKPQPCFFEGMMLSVTAVANFEANEPNQLSVQRGQTYDITKGRDGLFDWFASNHLKVPLHAVNGTEDLYYEISDVQPCILGDSSSKGRISTSSATARQTPPETEEVCQDYERTIPIHERDMPEEENEEDDPYEAYQQYEAYADFNDRLFLPKRVLNEEEFPKNVTENLNVSRVPFQPSNFPRLPRPALSPPSLPPRMPTVQEEFAKYVNQTPTDDYDDVVGNWEHKYPHETCEKEAGSNRNFDELYTEPISNKHDSSENSSDSPSDCYEQMSKERVQEDDSYAYAEPEEHYDWKKEIIDMRETLKLLLLAQRKITYSKEAEHAPDDVNIYTRGQTLQKINNMDVSMSLQHASEQQDASGELQETKQQCHTELQTSTLSEKKSIDDKNLYGAAEGNEKMTEINKVDTTQALLEQLRPYRDAITSEAVRAAVAEAVDTQAWHELGRNVKISQNRRTEIDEQKNTIYEKTYDLLGLWYEKFGRNATIGFLLDALVEANPVDLDLILEDIVRIMKESSEGDLYSYEEIPDIYTHYTLPGRKEKNKAEEMKVFFNNLVPYLHVEINEEILNMVSQHIDEDEWLPLGKSLEVPVSARKQVEKMHNDDIIEKTHGLLSQWHQRFGSRATLEILLDALTDINVEDLYLILKNLSKEVASALDYEDQQ</sequence>
<evidence type="ECO:0000313" key="4">
    <source>
        <dbReference type="Proteomes" id="UP001152320"/>
    </source>
</evidence>
<dbReference type="SMART" id="SM00005">
    <property type="entry name" value="DEATH"/>
    <property type="match status" value="2"/>
</dbReference>
<dbReference type="Proteomes" id="UP001152320">
    <property type="component" value="Chromosome 9"/>
</dbReference>